<proteinExistence type="inferred from homology"/>
<keyword evidence="8" id="KW-0732">Signal</keyword>
<evidence type="ECO:0000313" key="10">
    <source>
        <dbReference type="EMBL" id="AAL56426.1"/>
    </source>
</evidence>
<feature type="binding site" description="proximal binding residue" evidence="6">
    <location>
        <position position="121"/>
    </location>
    <ligand>
        <name>heme</name>
        <dbReference type="ChEBI" id="CHEBI:30413"/>
    </ligand>
    <ligandPart>
        <name>Fe</name>
        <dbReference type="ChEBI" id="CHEBI:18248"/>
    </ligandPart>
</feature>
<dbReference type="EMBL" id="AF370721">
    <property type="protein sequence ID" value="AAL56426.1"/>
    <property type="molecule type" value="Genomic_DNA"/>
</dbReference>
<keyword evidence="3 7" id="KW-0561">Oxygen transport</keyword>
<dbReference type="CDD" id="cd01040">
    <property type="entry name" value="Mb-like"/>
    <property type="match status" value="1"/>
</dbReference>
<dbReference type="GO" id="GO:0020037">
    <property type="term" value="F:heme binding"/>
    <property type="evidence" value="ECO:0007669"/>
    <property type="project" value="InterPro"/>
</dbReference>
<keyword evidence="5 6" id="KW-0408">Iron</keyword>
<dbReference type="GO" id="GO:0019825">
    <property type="term" value="F:oxygen binding"/>
    <property type="evidence" value="ECO:0007669"/>
    <property type="project" value="InterPro"/>
</dbReference>
<dbReference type="PIRSF" id="PIRSF002026">
    <property type="entry name" value="Nematode_globin"/>
    <property type="match status" value="1"/>
</dbReference>
<gene>
    <name evidence="10" type="primary">glb-c</name>
</gene>
<feature type="domain" description="Globin" evidence="9">
    <location>
        <begin position="18"/>
        <end position="173"/>
    </location>
</feature>
<dbReference type="InterPro" id="IPR044399">
    <property type="entry name" value="Mb-like_M"/>
</dbReference>
<organism evidence="10">
    <name type="scientific">Syngamus trachea</name>
    <name type="common">Gapeworm</name>
    <dbReference type="NCBI Taxonomy" id="70241"/>
    <lineage>
        <taxon>Eukaryota</taxon>
        <taxon>Metazoa</taxon>
        <taxon>Ecdysozoa</taxon>
        <taxon>Nematoda</taxon>
        <taxon>Chromadorea</taxon>
        <taxon>Rhabditida</taxon>
        <taxon>Rhabditina</taxon>
        <taxon>Rhabditomorpha</taxon>
        <taxon>Strongyloidea</taxon>
        <taxon>Syngamidae</taxon>
        <taxon>Syngamus</taxon>
    </lineage>
</organism>
<feature type="signal peptide" evidence="8">
    <location>
        <begin position="1"/>
        <end position="29"/>
    </location>
</feature>
<keyword evidence="2 7" id="KW-0349">Heme</keyword>
<evidence type="ECO:0000256" key="4">
    <source>
        <dbReference type="ARBA" id="ARBA00022723"/>
    </source>
</evidence>
<evidence type="ECO:0000256" key="3">
    <source>
        <dbReference type="ARBA" id="ARBA00022621"/>
    </source>
</evidence>
<protein>
    <submittedName>
        <fullName evidence="10">Cuticle globin</fullName>
    </submittedName>
</protein>
<feature type="chain" id="PRO_5004316085" evidence="8">
    <location>
        <begin position="30"/>
        <end position="180"/>
    </location>
</feature>
<dbReference type="AlphaFoldDB" id="Q8WS57"/>
<dbReference type="InterPro" id="IPR012292">
    <property type="entry name" value="Globin/Proto"/>
</dbReference>
<dbReference type="GO" id="GO:0005344">
    <property type="term" value="F:oxygen carrier activity"/>
    <property type="evidence" value="ECO:0007669"/>
    <property type="project" value="UniProtKB-KW"/>
</dbReference>
<evidence type="ECO:0000256" key="6">
    <source>
        <dbReference type="PIRSR" id="PIRSR002026-1"/>
    </source>
</evidence>
<reference evidence="10" key="1">
    <citation type="submission" date="2001-04" db="EMBL/GenBank/DDBJ databases">
        <title>Complex evolution and multiple functions of nematode hemoglobins.</title>
        <authorList>
            <person name="Hunt P.W."/>
            <person name="DeWilde S."/>
            <person name="Moens L."/>
            <person name="Blaxter M.L."/>
        </authorList>
    </citation>
    <scope>NUCLEOTIDE SEQUENCE</scope>
</reference>
<dbReference type="Pfam" id="PF00042">
    <property type="entry name" value="Globin"/>
    <property type="match status" value="1"/>
</dbReference>
<sequence length="180" mass="20521">MSSQLAPTTFFAFLFLACLSAVQVSGMAAADVKKHVVDSLVNVPLGNDQTGKDFYKYFFTNHPDLRKYFKGFETFTADDVQKSEKFRTLGNAFILAIHIVANTYDNEPVFRAYVRDNIARHVERGLEPSLWKDFWKIWTAFLESKGTTLSADDKAAWEALRDRFNDESQKELAKRGLPHA</sequence>
<evidence type="ECO:0000256" key="8">
    <source>
        <dbReference type="SAM" id="SignalP"/>
    </source>
</evidence>
<dbReference type="PANTHER" id="PTHR47217:SF1">
    <property type="entry name" value="GLOBIN-LIKE PROTEIN"/>
    <property type="match status" value="1"/>
</dbReference>
<dbReference type="InterPro" id="IPR000971">
    <property type="entry name" value="Globin"/>
</dbReference>
<accession>Q8WS57</accession>
<evidence type="ECO:0000256" key="1">
    <source>
        <dbReference type="ARBA" id="ARBA00022448"/>
    </source>
</evidence>
<comment type="similarity">
    <text evidence="7">Belongs to the globin family.</text>
</comment>
<evidence type="ECO:0000256" key="7">
    <source>
        <dbReference type="RuleBase" id="RU000356"/>
    </source>
</evidence>
<dbReference type="InterPro" id="IPR009050">
    <property type="entry name" value="Globin-like_sf"/>
</dbReference>
<dbReference type="SUPFAM" id="SSF46458">
    <property type="entry name" value="Globin-like"/>
    <property type="match status" value="1"/>
</dbReference>
<evidence type="ECO:0000256" key="5">
    <source>
        <dbReference type="ARBA" id="ARBA00023004"/>
    </source>
</evidence>
<name>Q8WS57_SYNTR</name>
<dbReference type="GO" id="GO:0005506">
    <property type="term" value="F:iron ion binding"/>
    <property type="evidence" value="ECO:0007669"/>
    <property type="project" value="InterPro"/>
</dbReference>
<evidence type="ECO:0000256" key="2">
    <source>
        <dbReference type="ARBA" id="ARBA00022617"/>
    </source>
</evidence>
<dbReference type="PROSITE" id="PS01033">
    <property type="entry name" value="GLOBIN"/>
    <property type="match status" value="1"/>
</dbReference>
<dbReference type="PANTHER" id="PTHR47217">
    <property type="entry name" value="GLOBIN-LIKE PROTEIN"/>
    <property type="match status" value="1"/>
</dbReference>
<keyword evidence="4 6" id="KW-0479">Metal-binding</keyword>
<keyword evidence="1 7" id="KW-0813">Transport</keyword>
<dbReference type="Gene3D" id="1.10.490.10">
    <property type="entry name" value="Globins"/>
    <property type="match status" value="1"/>
</dbReference>
<evidence type="ECO:0000259" key="9">
    <source>
        <dbReference type="PROSITE" id="PS01033"/>
    </source>
</evidence>
<dbReference type="InterPro" id="IPR012085">
    <property type="entry name" value="Globin_nematode"/>
</dbReference>